<dbReference type="InterPro" id="IPR051202">
    <property type="entry name" value="Peptidase_C40"/>
</dbReference>
<dbReference type="Pfam" id="PF00877">
    <property type="entry name" value="NLPC_P60"/>
    <property type="match status" value="1"/>
</dbReference>
<protein>
    <recommendedName>
        <fullName evidence="5">NlpC/P60 domain-containing protein</fullName>
    </recommendedName>
</protein>
<evidence type="ECO:0000256" key="2">
    <source>
        <dbReference type="ARBA" id="ARBA00022670"/>
    </source>
</evidence>
<dbReference type="Gene3D" id="3.90.1720.10">
    <property type="entry name" value="endopeptidase domain like (from Nostoc punctiforme)"/>
    <property type="match status" value="1"/>
</dbReference>
<keyword evidence="3" id="KW-0378">Hydrolase</keyword>
<dbReference type="PANTHER" id="PTHR47053">
    <property type="entry name" value="MUREIN DD-ENDOPEPTIDASE MEPH-RELATED"/>
    <property type="match status" value="1"/>
</dbReference>
<feature type="domain" description="NlpC/P60" evidence="5">
    <location>
        <begin position="70"/>
        <end position="193"/>
    </location>
</feature>
<dbReference type="SUPFAM" id="SSF54001">
    <property type="entry name" value="Cysteine proteinases"/>
    <property type="match status" value="1"/>
</dbReference>
<reference evidence="6" key="1">
    <citation type="journal article" date="2015" name="Nature">
        <title>Complex archaea that bridge the gap between prokaryotes and eukaryotes.</title>
        <authorList>
            <person name="Spang A."/>
            <person name="Saw J.H."/>
            <person name="Jorgensen S.L."/>
            <person name="Zaremba-Niedzwiedzka K."/>
            <person name="Martijn J."/>
            <person name="Lind A.E."/>
            <person name="van Eijk R."/>
            <person name="Schleper C."/>
            <person name="Guy L."/>
            <person name="Ettema T.J."/>
        </authorList>
    </citation>
    <scope>NUCLEOTIDE SEQUENCE</scope>
</reference>
<dbReference type="PANTHER" id="PTHR47053:SF1">
    <property type="entry name" value="MUREIN DD-ENDOPEPTIDASE MEPH-RELATED"/>
    <property type="match status" value="1"/>
</dbReference>
<keyword evidence="2" id="KW-0645">Protease</keyword>
<evidence type="ECO:0000259" key="5">
    <source>
        <dbReference type="PROSITE" id="PS51935"/>
    </source>
</evidence>
<name>A0A0F9P808_9ZZZZ</name>
<comment type="caution">
    <text evidence="6">The sequence shown here is derived from an EMBL/GenBank/DDBJ whole genome shotgun (WGS) entry which is preliminary data.</text>
</comment>
<dbReference type="PROSITE" id="PS51935">
    <property type="entry name" value="NLPC_P60"/>
    <property type="match status" value="1"/>
</dbReference>
<gene>
    <name evidence="6" type="ORF">LCGC14_1247350</name>
</gene>
<organism evidence="6">
    <name type="scientific">marine sediment metagenome</name>
    <dbReference type="NCBI Taxonomy" id="412755"/>
    <lineage>
        <taxon>unclassified sequences</taxon>
        <taxon>metagenomes</taxon>
        <taxon>ecological metagenomes</taxon>
    </lineage>
</organism>
<dbReference type="EMBL" id="LAZR01006799">
    <property type="protein sequence ID" value="KKM89567.1"/>
    <property type="molecule type" value="Genomic_DNA"/>
</dbReference>
<dbReference type="AlphaFoldDB" id="A0A0F9P808"/>
<keyword evidence="4" id="KW-0788">Thiol protease</keyword>
<dbReference type="InterPro" id="IPR038765">
    <property type="entry name" value="Papain-like_cys_pep_sf"/>
</dbReference>
<dbReference type="GO" id="GO:0006508">
    <property type="term" value="P:proteolysis"/>
    <property type="evidence" value="ECO:0007669"/>
    <property type="project" value="UniProtKB-KW"/>
</dbReference>
<comment type="similarity">
    <text evidence="1">Belongs to the peptidase C40 family.</text>
</comment>
<evidence type="ECO:0000256" key="4">
    <source>
        <dbReference type="ARBA" id="ARBA00022807"/>
    </source>
</evidence>
<sequence length="193" mass="21643">MLVWAIHRYLKIKARTVLIMLNYRHVQIIIKLMLSGLALSLVTACSVVPYHPDKTTGSTGSYGNVNQSNQSVGREIVQSAKLQMGTPYKFGGNSPKEGFDCSGLASYSYRLNGISIPRSTPDQFKSGQHIDRNKLSAGDLLFFRTMGQSVSHVGIYIDNDTFIHAPNSRKNVQVDSLDSAYYKKRYLGARRYW</sequence>
<evidence type="ECO:0000256" key="1">
    <source>
        <dbReference type="ARBA" id="ARBA00007074"/>
    </source>
</evidence>
<dbReference type="GO" id="GO:0008234">
    <property type="term" value="F:cysteine-type peptidase activity"/>
    <property type="evidence" value="ECO:0007669"/>
    <property type="project" value="UniProtKB-KW"/>
</dbReference>
<evidence type="ECO:0000256" key="3">
    <source>
        <dbReference type="ARBA" id="ARBA00022801"/>
    </source>
</evidence>
<evidence type="ECO:0000313" key="6">
    <source>
        <dbReference type="EMBL" id="KKM89567.1"/>
    </source>
</evidence>
<accession>A0A0F9P808</accession>
<dbReference type="InterPro" id="IPR000064">
    <property type="entry name" value="NLP_P60_dom"/>
</dbReference>
<proteinExistence type="inferred from homology"/>